<evidence type="ECO:0000313" key="1">
    <source>
        <dbReference type="EMBL" id="OOV85538.1"/>
    </source>
</evidence>
<evidence type="ECO:0000313" key="2">
    <source>
        <dbReference type="Proteomes" id="UP000191160"/>
    </source>
</evidence>
<reference evidence="1 2" key="1">
    <citation type="submission" date="2017-02" db="EMBL/GenBank/DDBJ databases">
        <title>Acinetobacter sp. ANC 4945, whole genome shotgun sequencing project.</title>
        <authorList>
            <person name="Radolfova-Krizova L."/>
            <person name="Al Atrouni A."/>
            <person name="Nemec A."/>
        </authorList>
    </citation>
    <scope>NUCLEOTIDE SEQUENCE [LARGE SCALE GENOMIC DNA]</scope>
    <source>
        <strain evidence="1 2">ANC 4945</strain>
    </source>
</reference>
<dbReference type="EMBL" id="MVKX01000001">
    <property type="protein sequence ID" value="OOV85538.1"/>
    <property type="molecule type" value="Genomic_DNA"/>
</dbReference>
<name>A0A1T1H6S3_9GAMM</name>
<dbReference type="Proteomes" id="UP000191160">
    <property type="component" value="Unassembled WGS sequence"/>
</dbReference>
<dbReference type="AlphaFoldDB" id="A0A1T1H6S3"/>
<sequence>MLQFTDLNHTKHTIHLANMTNVVYRLQNGAHIITFHMLGNHIVPATVDRVTAERLIQELGELQ</sequence>
<keyword evidence="2" id="KW-1185">Reference proteome</keyword>
<dbReference type="RefSeq" id="WP_078189007.1">
    <property type="nucleotide sequence ID" value="NZ_JAMCOZ010000002.1"/>
</dbReference>
<proteinExistence type="predicted"/>
<organism evidence="1 2">
    <name type="scientific">Acinetobacter amyesii</name>
    <dbReference type="NCBI Taxonomy" id="2942470"/>
    <lineage>
        <taxon>Bacteria</taxon>
        <taxon>Pseudomonadati</taxon>
        <taxon>Pseudomonadota</taxon>
        <taxon>Gammaproteobacteria</taxon>
        <taxon>Moraxellales</taxon>
        <taxon>Moraxellaceae</taxon>
        <taxon>Acinetobacter</taxon>
    </lineage>
</organism>
<gene>
    <name evidence="1" type="ORF">B1202_02530</name>
</gene>
<protein>
    <submittedName>
        <fullName evidence="1">Uncharacterized protein</fullName>
    </submittedName>
</protein>
<accession>A0A1T1H6S3</accession>
<comment type="caution">
    <text evidence="1">The sequence shown here is derived from an EMBL/GenBank/DDBJ whole genome shotgun (WGS) entry which is preliminary data.</text>
</comment>